<evidence type="ECO:0000313" key="2">
    <source>
        <dbReference type="Proteomes" id="UP000236752"/>
    </source>
</evidence>
<protein>
    <recommendedName>
        <fullName evidence="3">Sulfotransferase family protein</fullName>
    </recommendedName>
</protein>
<sequence>MIVSKKAYYLDLGKTGTSYVEDVIDRASASEFFSPKGERHRGFARRPSDRALRNMLIITSIRNPYSWYASHFTYGRKTNGRVWRTLVQQGFSDPQPDQIEPFLTAILADRLELPKRNHNNPEQAAWRNFPENLGMMTLQYVLLLDPKFLLRRRRSVADIKAWYRDNWFAPERKNLIMFGQKNLTQETVELVRENSEYFDLKPNYLEILSKIENEQADAELHKVQGIKSYKSYFSDTARFLVEHYERLLFEQFDFTFEEI</sequence>
<evidence type="ECO:0000313" key="1">
    <source>
        <dbReference type="EMBL" id="SEG09468.1"/>
    </source>
</evidence>
<gene>
    <name evidence="1" type="ORF">SAMN04488045_1823</name>
</gene>
<organism evidence="1 2">
    <name type="scientific">Thalassococcus halodurans</name>
    <dbReference type="NCBI Taxonomy" id="373675"/>
    <lineage>
        <taxon>Bacteria</taxon>
        <taxon>Pseudomonadati</taxon>
        <taxon>Pseudomonadota</taxon>
        <taxon>Alphaproteobacteria</taxon>
        <taxon>Rhodobacterales</taxon>
        <taxon>Roseobacteraceae</taxon>
        <taxon>Thalassococcus</taxon>
    </lineage>
</organism>
<dbReference type="AlphaFoldDB" id="A0A1H5XCI1"/>
<dbReference type="EMBL" id="FNUZ01000002">
    <property type="protein sequence ID" value="SEG09468.1"/>
    <property type="molecule type" value="Genomic_DNA"/>
</dbReference>
<dbReference type="OrthoDB" id="7827210at2"/>
<accession>A0A1H5XCI1</accession>
<evidence type="ECO:0008006" key="3">
    <source>
        <dbReference type="Google" id="ProtNLM"/>
    </source>
</evidence>
<dbReference type="RefSeq" id="WP_103910116.1">
    <property type="nucleotide sequence ID" value="NZ_FNUZ01000002.1"/>
</dbReference>
<keyword evidence="2" id="KW-1185">Reference proteome</keyword>
<reference evidence="1 2" key="1">
    <citation type="submission" date="2016-10" db="EMBL/GenBank/DDBJ databases">
        <authorList>
            <person name="de Groot N.N."/>
        </authorList>
    </citation>
    <scope>NUCLEOTIDE SEQUENCE [LARGE SCALE GENOMIC DNA]</scope>
    <source>
        <strain evidence="1 2">DSM 26915</strain>
    </source>
</reference>
<dbReference type="Proteomes" id="UP000236752">
    <property type="component" value="Unassembled WGS sequence"/>
</dbReference>
<name>A0A1H5XCI1_9RHOB</name>
<proteinExistence type="predicted"/>